<name>A0A8J7G7E9_9ACTN</name>
<sequence>MTSQPGVESTVAGGWGETVEVLGALEDAARGKVAHLIRGDGLSVELRSDNVAEDTGADEEPGGVLGQVRRLRDRIVQAEPDPERRKLYARSLTLSHYRDSHDGRLPELADYVAQQRTMAALTGLDDAGIRQAAHEELVADRVALEAFPLPDHTT</sequence>
<dbReference type="Proteomes" id="UP000622552">
    <property type="component" value="Unassembled WGS sequence"/>
</dbReference>
<evidence type="ECO:0000313" key="2">
    <source>
        <dbReference type="Proteomes" id="UP000622552"/>
    </source>
</evidence>
<dbReference type="EMBL" id="JADOUF010000001">
    <property type="protein sequence ID" value="MBG6134420.1"/>
    <property type="molecule type" value="Genomic_DNA"/>
</dbReference>
<keyword evidence="2" id="KW-1185">Reference proteome</keyword>
<gene>
    <name evidence="1" type="ORF">IW245_000614</name>
</gene>
<evidence type="ECO:0000313" key="1">
    <source>
        <dbReference type="EMBL" id="MBG6134420.1"/>
    </source>
</evidence>
<dbReference type="RefSeq" id="WP_197001664.1">
    <property type="nucleotide sequence ID" value="NZ_BONS01000028.1"/>
</dbReference>
<comment type="caution">
    <text evidence="1">The sequence shown here is derived from an EMBL/GenBank/DDBJ whole genome shotgun (WGS) entry which is preliminary data.</text>
</comment>
<protein>
    <submittedName>
        <fullName evidence="1">Uncharacterized protein</fullName>
    </submittedName>
</protein>
<dbReference type="AlphaFoldDB" id="A0A8J7G7E9"/>
<reference evidence="1" key="1">
    <citation type="submission" date="2020-11" db="EMBL/GenBank/DDBJ databases">
        <title>Sequencing the genomes of 1000 actinobacteria strains.</title>
        <authorList>
            <person name="Klenk H.-P."/>
        </authorList>
    </citation>
    <scope>NUCLEOTIDE SEQUENCE</scope>
    <source>
        <strain evidence="1">DSM 45356</strain>
    </source>
</reference>
<accession>A0A8J7G7E9</accession>
<proteinExistence type="predicted"/>
<organism evidence="1 2">
    <name type="scientific">Longispora fulva</name>
    <dbReference type="NCBI Taxonomy" id="619741"/>
    <lineage>
        <taxon>Bacteria</taxon>
        <taxon>Bacillati</taxon>
        <taxon>Actinomycetota</taxon>
        <taxon>Actinomycetes</taxon>
        <taxon>Micromonosporales</taxon>
        <taxon>Micromonosporaceae</taxon>
        <taxon>Longispora</taxon>
    </lineage>
</organism>